<accession>A0A0D0B4E4</accession>
<evidence type="ECO:0000313" key="1">
    <source>
        <dbReference type="EMBL" id="KIK58155.1"/>
    </source>
</evidence>
<gene>
    <name evidence="1" type="ORF">GYMLUDRAFT_45351</name>
</gene>
<evidence type="ECO:0000313" key="2">
    <source>
        <dbReference type="Proteomes" id="UP000053593"/>
    </source>
</evidence>
<dbReference type="EMBL" id="KN834786">
    <property type="protein sequence ID" value="KIK58155.1"/>
    <property type="molecule type" value="Genomic_DNA"/>
</dbReference>
<dbReference type="OrthoDB" id="2819093at2759"/>
<sequence>MAFLSLARELRDEIYDALLFAVIADPLPSIPPHLIDTEEWYWRPVGKIEWKWRLPPYRGSCYGLMYSCRQIYTEILQSIERHGGLSFELNLAAVGIPQAEGSDYIGGEELWPTWVVFPLCTYPKLQTMTGSDSSSRAMCKHLHVSFKVQSEGPFRWQGNAGLSRITRNLFTMLARFLLYGPLGLHRDLDSGPEWNIGSLSVDITGAGTTFLDPLDGKKLCTVPVEVIKDVECHLSNWIDTLCCSGALSDRVGAAKLAVNREVKREWSIEKGKSQPAGSKGDWALYGWVINRKDIQVKSSRVSRTLLDTSHSTTPRRYRSKFCCILQ</sequence>
<name>A0A0D0B4E4_9AGAR</name>
<dbReference type="Proteomes" id="UP000053593">
    <property type="component" value="Unassembled WGS sequence"/>
</dbReference>
<organism evidence="1 2">
    <name type="scientific">Collybiopsis luxurians FD-317 M1</name>
    <dbReference type="NCBI Taxonomy" id="944289"/>
    <lineage>
        <taxon>Eukaryota</taxon>
        <taxon>Fungi</taxon>
        <taxon>Dikarya</taxon>
        <taxon>Basidiomycota</taxon>
        <taxon>Agaricomycotina</taxon>
        <taxon>Agaricomycetes</taxon>
        <taxon>Agaricomycetidae</taxon>
        <taxon>Agaricales</taxon>
        <taxon>Marasmiineae</taxon>
        <taxon>Omphalotaceae</taxon>
        <taxon>Collybiopsis</taxon>
        <taxon>Collybiopsis luxurians</taxon>
    </lineage>
</organism>
<dbReference type="AlphaFoldDB" id="A0A0D0B4E4"/>
<proteinExistence type="predicted"/>
<keyword evidence="2" id="KW-1185">Reference proteome</keyword>
<reference evidence="1 2" key="1">
    <citation type="submission" date="2014-04" db="EMBL/GenBank/DDBJ databases">
        <title>Evolutionary Origins and Diversification of the Mycorrhizal Mutualists.</title>
        <authorList>
            <consortium name="DOE Joint Genome Institute"/>
            <consortium name="Mycorrhizal Genomics Consortium"/>
            <person name="Kohler A."/>
            <person name="Kuo A."/>
            <person name="Nagy L.G."/>
            <person name="Floudas D."/>
            <person name="Copeland A."/>
            <person name="Barry K.W."/>
            <person name="Cichocki N."/>
            <person name="Veneault-Fourrey C."/>
            <person name="LaButti K."/>
            <person name="Lindquist E.A."/>
            <person name="Lipzen A."/>
            <person name="Lundell T."/>
            <person name="Morin E."/>
            <person name="Murat C."/>
            <person name="Riley R."/>
            <person name="Ohm R."/>
            <person name="Sun H."/>
            <person name="Tunlid A."/>
            <person name="Henrissat B."/>
            <person name="Grigoriev I.V."/>
            <person name="Hibbett D.S."/>
            <person name="Martin F."/>
        </authorList>
    </citation>
    <scope>NUCLEOTIDE SEQUENCE [LARGE SCALE GENOMIC DNA]</scope>
    <source>
        <strain evidence="1 2">FD-317 M1</strain>
    </source>
</reference>
<protein>
    <submittedName>
        <fullName evidence="1">Uncharacterized protein</fullName>
    </submittedName>
</protein>
<dbReference type="HOGENOM" id="CLU_852729_0_0_1"/>